<organism evidence="2 3">
    <name type="scientific">Arachis duranensis</name>
    <name type="common">Wild peanut</name>
    <dbReference type="NCBI Taxonomy" id="130453"/>
    <lineage>
        <taxon>Eukaryota</taxon>
        <taxon>Viridiplantae</taxon>
        <taxon>Streptophyta</taxon>
        <taxon>Embryophyta</taxon>
        <taxon>Tracheophyta</taxon>
        <taxon>Spermatophyta</taxon>
        <taxon>Magnoliopsida</taxon>
        <taxon>eudicotyledons</taxon>
        <taxon>Gunneridae</taxon>
        <taxon>Pentapetalae</taxon>
        <taxon>rosids</taxon>
        <taxon>fabids</taxon>
        <taxon>Fabales</taxon>
        <taxon>Fabaceae</taxon>
        <taxon>Papilionoideae</taxon>
        <taxon>50 kb inversion clade</taxon>
        <taxon>dalbergioids sensu lato</taxon>
        <taxon>Dalbergieae</taxon>
        <taxon>Pterocarpus clade</taxon>
        <taxon>Arachis</taxon>
    </lineage>
</organism>
<dbReference type="Proteomes" id="UP000515211">
    <property type="component" value="Chromosome 1"/>
</dbReference>
<evidence type="ECO:0000256" key="1">
    <source>
        <dbReference type="SAM" id="MobiDB-lite"/>
    </source>
</evidence>
<gene>
    <name evidence="3" type="primary">LOC127747743</name>
</gene>
<dbReference type="PANTHER" id="PTHR33067">
    <property type="entry name" value="RNA-DIRECTED DNA POLYMERASE-RELATED"/>
    <property type="match status" value="1"/>
</dbReference>
<protein>
    <submittedName>
        <fullName evidence="3">Uncharacterized protein LOC127747743</fullName>
    </submittedName>
</protein>
<feature type="region of interest" description="Disordered" evidence="1">
    <location>
        <begin position="1"/>
        <end position="29"/>
    </location>
</feature>
<feature type="compositionally biased region" description="Basic and acidic residues" evidence="1">
    <location>
        <begin position="1"/>
        <end position="20"/>
    </location>
</feature>
<proteinExistence type="predicted"/>
<dbReference type="AlphaFoldDB" id="A0A9C6TZ51"/>
<dbReference type="Gene3D" id="2.40.70.10">
    <property type="entry name" value="Acid Proteases"/>
    <property type="match status" value="1"/>
</dbReference>
<sequence length="161" mass="18225">MGKEAEPKEMNVAEELKEENAQEITGSTLLHAPLVAQEPEVPHPQNLQEESKEEQFTQFLKIFKKLHINIPFTEVLEKMPPYMAFMESLLSEKKALNGDKIVVLTKEYIVLIQRKLPKKMSDPGSFLIPCTIGIITFEKPLCDLGSSINLMPLSMMKKLGI</sequence>
<reference evidence="2" key="1">
    <citation type="journal article" date="2016" name="Nat. Genet.">
        <title>The genome sequences of Arachis duranensis and Arachis ipaensis, the diploid ancestors of cultivated peanut.</title>
        <authorList>
            <person name="Bertioli D.J."/>
            <person name="Cannon S.B."/>
            <person name="Froenicke L."/>
            <person name="Huang G."/>
            <person name="Farmer A.D."/>
            <person name="Cannon E.K."/>
            <person name="Liu X."/>
            <person name="Gao D."/>
            <person name="Clevenger J."/>
            <person name="Dash S."/>
            <person name="Ren L."/>
            <person name="Moretzsohn M.C."/>
            <person name="Shirasawa K."/>
            <person name="Huang W."/>
            <person name="Vidigal B."/>
            <person name="Abernathy B."/>
            <person name="Chu Y."/>
            <person name="Niederhuth C.E."/>
            <person name="Umale P."/>
            <person name="Araujo A.C."/>
            <person name="Kozik A."/>
            <person name="Kim K.D."/>
            <person name="Burow M.D."/>
            <person name="Varshney R.K."/>
            <person name="Wang X."/>
            <person name="Zhang X."/>
            <person name="Barkley N."/>
            <person name="Guimaraes P.M."/>
            <person name="Isobe S."/>
            <person name="Guo B."/>
            <person name="Liao B."/>
            <person name="Stalker H.T."/>
            <person name="Schmitz R.J."/>
            <person name="Scheffler B.E."/>
            <person name="Leal-Bertioli S.C."/>
            <person name="Xun X."/>
            <person name="Jackson S.A."/>
            <person name="Michelmore R."/>
            <person name="Ozias-Akins P."/>
        </authorList>
    </citation>
    <scope>NUCLEOTIDE SEQUENCE [LARGE SCALE GENOMIC DNA]</scope>
    <source>
        <strain evidence="2">cv. V14167</strain>
    </source>
</reference>
<keyword evidence="2" id="KW-1185">Reference proteome</keyword>
<dbReference type="KEGG" id="adu:127747743"/>
<dbReference type="GeneID" id="127747743"/>
<evidence type="ECO:0000313" key="2">
    <source>
        <dbReference type="Proteomes" id="UP000515211"/>
    </source>
</evidence>
<reference evidence="3" key="2">
    <citation type="submission" date="2025-08" db="UniProtKB">
        <authorList>
            <consortium name="RefSeq"/>
        </authorList>
    </citation>
    <scope>IDENTIFICATION</scope>
    <source>
        <tissue evidence="3">Whole plant</tissue>
    </source>
</reference>
<dbReference type="PANTHER" id="PTHR33067:SF9">
    <property type="entry name" value="RNA-DIRECTED DNA POLYMERASE"/>
    <property type="match status" value="1"/>
</dbReference>
<accession>A0A9C6TZ51</accession>
<dbReference type="InterPro" id="IPR021109">
    <property type="entry name" value="Peptidase_aspartic_dom_sf"/>
</dbReference>
<dbReference type="RefSeq" id="XP_052118238.1">
    <property type="nucleotide sequence ID" value="XM_052262278.1"/>
</dbReference>
<evidence type="ECO:0000313" key="3">
    <source>
        <dbReference type="RefSeq" id="XP_052118238.1"/>
    </source>
</evidence>
<name>A0A9C6TZ51_ARADU</name>